<dbReference type="InterPro" id="IPR025420">
    <property type="entry name" value="DUF4143"/>
</dbReference>
<evidence type="ECO:0000313" key="2">
    <source>
        <dbReference type="EMBL" id="MBO8442356.1"/>
    </source>
</evidence>
<dbReference type="EMBL" id="JADIMU010000009">
    <property type="protein sequence ID" value="MBO8442356.1"/>
    <property type="molecule type" value="Genomic_DNA"/>
</dbReference>
<dbReference type="PANTHER" id="PTHR33295:SF7">
    <property type="entry name" value="ATPASE"/>
    <property type="match status" value="1"/>
</dbReference>
<dbReference type="PANTHER" id="PTHR33295">
    <property type="entry name" value="ATPASE"/>
    <property type="match status" value="1"/>
</dbReference>
<gene>
    <name evidence="2" type="ORF">IAC42_01145</name>
</gene>
<organism evidence="2 3">
    <name type="scientific">Candidatus Aphodenecus pullistercoris</name>
    <dbReference type="NCBI Taxonomy" id="2840669"/>
    <lineage>
        <taxon>Bacteria</taxon>
        <taxon>Pseudomonadati</taxon>
        <taxon>Spirochaetota</taxon>
        <taxon>Spirochaetia</taxon>
        <taxon>Spirochaetales</taxon>
        <taxon>Candidatus Aphodenecus</taxon>
    </lineage>
</organism>
<evidence type="ECO:0000259" key="1">
    <source>
        <dbReference type="Pfam" id="PF13635"/>
    </source>
</evidence>
<sequence>MTTILGRFFSLTEPGRRASHSSGLPEAVRLHFEGSSIDTVRKLHTEILAFYAADCAKYDSGHRLQIMRIYRMLPSFMEQKKKRIVYKKIDPKSARADRYADEFDYLSACVVALPAVAVSNPVFPLLESATKNLLKLYLNDVGLLSSQFFAGNVRPVLEDVPSVNLGSLYETFVAMELSAHSHHLFYYDNREKGEVDFLINDYDNLCILPIEVKSGRDWQIHSSLTRMVTEGARKGIVLCNSNKARHREGITYLPVYMAAFL</sequence>
<dbReference type="Proteomes" id="UP000823633">
    <property type="component" value="Unassembled WGS sequence"/>
</dbReference>
<dbReference type="AlphaFoldDB" id="A0A9D9E704"/>
<name>A0A9D9E704_9SPIR</name>
<feature type="domain" description="DUF4143" evidence="1">
    <location>
        <begin position="54"/>
        <end position="215"/>
    </location>
</feature>
<evidence type="ECO:0000313" key="3">
    <source>
        <dbReference type="Proteomes" id="UP000823633"/>
    </source>
</evidence>
<accession>A0A9D9E704</accession>
<proteinExistence type="predicted"/>
<reference evidence="2" key="1">
    <citation type="submission" date="2020-10" db="EMBL/GenBank/DDBJ databases">
        <authorList>
            <person name="Gilroy R."/>
        </authorList>
    </citation>
    <scope>NUCLEOTIDE SEQUENCE</scope>
    <source>
        <strain evidence="2">11167</strain>
    </source>
</reference>
<comment type="caution">
    <text evidence="2">The sequence shown here is derived from an EMBL/GenBank/DDBJ whole genome shotgun (WGS) entry which is preliminary data.</text>
</comment>
<protein>
    <submittedName>
        <fullName evidence="2">DUF4143 domain-containing protein</fullName>
    </submittedName>
</protein>
<dbReference type="Pfam" id="PF13635">
    <property type="entry name" value="DUF4143"/>
    <property type="match status" value="1"/>
</dbReference>
<reference evidence="2" key="2">
    <citation type="journal article" date="2021" name="PeerJ">
        <title>Extensive microbial diversity within the chicken gut microbiome revealed by metagenomics and culture.</title>
        <authorList>
            <person name="Gilroy R."/>
            <person name="Ravi A."/>
            <person name="Getino M."/>
            <person name="Pursley I."/>
            <person name="Horton D.L."/>
            <person name="Alikhan N.F."/>
            <person name="Baker D."/>
            <person name="Gharbi K."/>
            <person name="Hall N."/>
            <person name="Watson M."/>
            <person name="Adriaenssens E.M."/>
            <person name="Foster-Nyarko E."/>
            <person name="Jarju S."/>
            <person name="Secka A."/>
            <person name="Antonio M."/>
            <person name="Oren A."/>
            <person name="Chaudhuri R.R."/>
            <person name="La Ragione R."/>
            <person name="Hildebrand F."/>
            <person name="Pallen M.J."/>
        </authorList>
    </citation>
    <scope>NUCLEOTIDE SEQUENCE</scope>
    <source>
        <strain evidence="2">11167</strain>
    </source>
</reference>